<dbReference type="EMBL" id="MHCI01000008">
    <property type="protein sequence ID" value="OGY16965.1"/>
    <property type="molecule type" value="Genomic_DNA"/>
</dbReference>
<sequence>MKVLILSPLHRRKGEKIVKENLLPETGLPYYQAQNFWYEGLRILGHDVRLFVYSGFNPELDYYSLLLRSVSEKMGLRTPPIISFLPVWQTQKNLLKLAQEFVPEVVILSGNTDLIFPDTLVRIKKEYKSKLVLLNGLSPVICATRTEKSLTPWFDFVFTNDEYHAVDWKMLGAKKAHALPVSAIDPAFCKPRILTTSEKLDLGCDISFVGSLSPNSLYSERLRLLESLTQFDLKIWSPNEQEILRNPKLSRFYQGQAFAEKMQKIFCATKINLNFHGHTMQAGGNLRTFEIPGCSGFELVDRVNPKWYRIGKELITFTSATDLKHKITYYLSHASQRRNIAVAGYQRTLKEHTYTHRFSKMLKMLAT</sequence>
<evidence type="ECO:0000313" key="3">
    <source>
        <dbReference type="Proteomes" id="UP000179069"/>
    </source>
</evidence>
<name>A0A1G1VNL0_9BACT</name>
<comment type="caution">
    <text evidence="2">The sequence shown here is derived from an EMBL/GenBank/DDBJ whole genome shotgun (WGS) entry which is preliminary data.</text>
</comment>
<evidence type="ECO:0000259" key="1">
    <source>
        <dbReference type="Pfam" id="PF13524"/>
    </source>
</evidence>
<proteinExistence type="predicted"/>
<dbReference type="AlphaFoldDB" id="A0A1G1VNL0"/>
<organism evidence="2 3">
    <name type="scientific">Candidatus Chisholmbacteria bacterium RIFCSPHIGHO2_01_FULL_49_18</name>
    <dbReference type="NCBI Taxonomy" id="1797590"/>
    <lineage>
        <taxon>Bacteria</taxon>
        <taxon>Candidatus Chisholmiibacteriota</taxon>
    </lineage>
</organism>
<evidence type="ECO:0000313" key="2">
    <source>
        <dbReference type="EMBL" id="OGY16965.1"/>
    </source>
</evidence>
<dbReference type="InterPro" id="IPR055259">
    <property type="entry name" value="YkvP/CgeB_Glyco_trans-like"/>
</dbReference>
<feature type="domain" description="Spore protein YkvP/CgeB glycosyl transferase-like" evidence="1">
    <location>
        <begin position="223"/>
        <end position="362"/>
    </location>
</feature>
<reference evidence="2 3" key="1">
    <citation type="journal article" date="2016" name="Nat. Commun.">
        <title>Thousands of microbial genomes shed light on interconnected biogeochemical processes in an aquifer system.</title>
        <authorList>
            <person name="Anantharaman K."/>
            <person name="Brown C.T."/>
            <person name="Hug L.A."/>
            <person name="Sharon I."/>
            <person name="Castelle C.J."/>
            <person name="Probst A.J."/>
            <person name="Thomas B.C."/>
            <person name="Singh A."/>
            <person name="Wilkins M.J."/>
            <person name="Karaoz U."/>
            <person name="Brodie E.L."/>
            <person name="Williams K.H."/>
            <person name="Hubbard S.S."/>
            <person name="Banfield J.F."/>
        </authorList>
    </citation>
    <scope>NUCLEOTIDE SEQUENCE [LARGE SCALE GENOMIC DNA]</scope>
</reference>
<gene>
    <name evidence="2" type="ORF">A2785_02410</name>
</gene>
<accession>A0A1G1VNL0</accession>
<dbReference type="Proteomes" id="UP000179069">
    <property type="component" value="Unassembled WGS sequence"/>
</dbReference>
<dbReference type="Pfam" id="PF13524">
    <property type="entry name" value="Glyco_trans_1_2"/>
    <property type="match status" value="1"/>
</dbReference>
<protein>
    <recommendedName>
        <fullName evidence="1">Spore protein YkvP/CgeB glycosyl transferase-like domain-containing protein</fullName>
    </recommendedName>
</protein>